<dbReference type="PANTHER" id="PTHR33116">
    <property type="entry name" value="REVERSE TRANSCRIPTASE ZINC-BINDING DOMAIN-CONTAINING PROTEIN-RELATED-RELATED"/>
    <property type="match status" value="1"/>
</dbReference>
<protein>
    <recommendedName>
        <fullName evidence="1">Reverse transcriptase domain-containing protein</fullName>
    </recommendedName>
</protein>
<proteinExistence type="predicted"/>
<dbReference type="EMBL" id="JBCNJP010000027">
    <property type="protein sequence ID" value="KAK9053404.1"/>
    <property type="molecule type" value="Genomic_DNA"/>
</dbReference>
<reference evidence="2 3" key="1">
    <citation type="submission" date="2024-04" db="EMBL/GenBank/DDBJ databases">
        <title>The reference genome of an endangered Asteraceae, Deinandra increscens subsp. villosa, native to the Central Coast of California.</title>
        <authorList>
            <person name="Guilliams M."/>
            <person name="Hasenstab-Lehman K."/>
            <person name="Meyer R."/>
            <person name="Mcevoy S."/>
        </authorList>
    </citation>
    <scope>NUCLEOTIDE SEQUENCE [LARGE SCALE GENOMIC DNA]</scope>
    <source>
        <tissue evidence="2">Leaf</tissue>
    </source>
</reference>
<dbReference type="PANTHER" id="PTHR33116:SF78">
    <property type="entry name" value="OS12G0587133 PROTEIN"/>
    <property type="match status" value="1"/>
</dbReference>
<name>A0AAP0CAR0_9ASTR</name>
<dbReference type="Pfam" id="PF00078">
    <property type="entry name" value="RVT_1"/>
    <property type="match status" value="1"/>
</dbReference>
<evidence type="ECO:0000313" key="3">
    <source>
        <dbReference type="Proteomes" id="UP001408789"/>
    </source>
</evidence>
<dbReference type="InterPro" id="IPR043502">
    <property type="entry name" value="DNA/RNA_pol_sf"/>
</dbReference>
<dbReference type="PROSITE" id="PS50878">
    <property type="entry name" value="RT_POL"/>
    <property type="match status" value="1"/>
</dbReference>
<gene>
    <name evidence="2" type="ORF">SSX86_030038</name>
</gene>
<evidence type="ECO:0000313" key="2">
    <source>
        <dbReference type="EMBL" id="KAK9053404.1"/>
    </source>
</evidence>
<accession>A0AAP0CAR0</accession>
<dbReference type="InterPro" id="IPR000477">
    <property type="entry name" value="RT_dom"/>
</dbReference>
<feature type="domain" description="Reverse transcriptase" evidence="1">
    <location>
        <begin position="1"/>
        <end position="366"/>
    </location>
</feature>
<sequence>MVKARWANNRINGLQIGNNWSSDPSKIKIHAHNFFEEKFRARDSRKPSLRCEGLNKLSDHEALNLIAPFTCDEIKVTVWDCGGDKAPGPDGFNFDFLKSFWDILGGDFLKRPAKIGGVSADLSLGVYTQSDFEGSRQSFKTGYGFFNLGKYDLAFVANRNIVDGPLIINEILSWLKQSKLQAMFFRIDFNKAYDSLDWDFIDSILAQMNFPERWRIWVQGLLKASRSSVLINGAPTKEFDMFRGVRQGDPLSPYLFILALEAFHWMLSKATSMGIFHGLSLPQDGPVISHLFFADDALILGQWSSANFINLRRLLRCFFLVSGLQVNLHKCGLTGLNVDELEIKTKAEILGCKLCELPFDYLGLKVGANMNQKKHWKKVIDTFQKRLSGWKIKSLSMGGRLVLIKSVLNALPTYYFSLYRAPKKVLEVLEKIRCNFFWGGSDNQKKIHWVARQNILKPKEKGGLGIEPLEYSNISLLAKWFWRYNTEPSRLWRRVIDAIHVNRRHFTLIPVNPYVGGVWKAVNKICEEIEKVGINLQDHLVYANGVIKWKEEKEG</sequence>
<dbReference type="AlphaFoldDB" id="A0AAP0CAR0"/>
<organism evidence="2 3">
    <name type="scientific">Deinandra increscens subsp. villosa</name>
    <dbReference type="NCBI Taxonomy" id="3103831"/>
    <lineage>
        <taxon>Eukaryota</taxon>
        <taxon>Viridiplantae</taxon>
        <taxon>Streptophyta</taxon>
        <taxon>Embryophyta</taxon>
        <taxon>Tracheophyta</taxon>
        <taxon>Spermatophyta</taxon>
        <taxon>Magnoliopsida</taxon>
        <taxon>eudicotyledons</taxon>
        <taxon>Gunneridae</taxon>
        <taxon>Pentapetalae</taxon>
        <taxon>asterids</taxon>
        <taxon>campanulids</taxon>
        <taxon>Asterales</taxon>
        <taxon>Asteraceae</taxon>
        <taxon>Asteroideae</taxon>
        <taxon>Heliantheae alliance</taxon>
        <taxon>Madieae</taxon>
        <taxon>Madiinae</taxon>
        <taxon>Deinandra</taxon>
    </lineage>
</organism>
<dbReference type="SUPFAM" id="SSF56672">
    <property type="entry name" value="DNA/RNA polymerases"/>
    <property type="match status" value="1"/>
</dbReference>
<dbReference type="Proteomes" id="UP001408789">
    <property type="component" value="Unassembled WGS sequence"/>
</dbReference>
<evidence type="ECO:0000259" key="1">
    <source>
        <dbReference type="PROSITE" id="PS50878"/>
    </source>
</evidence>
<comment type="caution">
    <text evidence="2">The sequence shown here is derived from an EMBL/GenBank/DDBJ whole genome shotgun (WGS) entry which is preliminary data.</text>
</comment>
<keyword evidence="3" id="KW-1185">Reference proteome</keyword>